<evidence type="ECO:0000313" key="1">
    <source>
        <dbReference type="EMBL" id="SOR63140.1"/>
    </source>
</evidence>
<dbReference type="AlphaFoldDB" id="A0AAQ1P3D8"/>
<reference evidence="1 2" key="1">
    <citation type="submission" date="2017-11" db="EMBL/GenBank/DDBJ databases">
        <authorList>
            <person name="Lechat P."/>
        </authorList>
    </citation>
    <scope>NUCLEOTIDE SEQUENCE [LARGE SCALE GENOMIC DNA]</scope>
    <source>
        <strain evidence="1">L495</strain>
    </source>
</reference>
<dbReference type="Proteomes" id="UP000234460">
    <property type="component" value="Chromosome LMANV2"/>
</dbReference>
<gene>
    <name evidence="1" type="ORF">LMANV2_600012</name>
</gene>
<sequence>MRSNICGVGYTYLIKKKQKKINFSAILMSKIQSNTIQLCRIFFKIL</sequence>
<evidence type="ECO:0000313" key="2">
    <source>
        <dbReference type="Proteomes" id="UP000234460"/>
    </source>
</evidence>
<protein>
    <submittedName>
        <fullName evidence="1">Uncharacterized protein</fullName>
    </submittedName>
</protein>
<comment type="caution">
    <text evidence="1">The sequence shown here is derived from an EMBL/GenBank/DDBJ whole genome shotgun (WGS) entry which is preliminary data.</text>
</comment>
<name>A0AAQ1P3D8_LEPIR</name>
<organism evidence="1 2">
    <name type="scientific">Leptospira interrogans serovar Manilae</name>
    <dbReference type="NCBI Taxonomy" id="214675"/>
    <lineage>
        <taxon>Bacteria</taxon>
        <taxon>Pseudomonadati</taxon>
        <taxon>Spirochaetota</taxon>
        <taxon>Spirochaetia</taxon>
        <taxon>Leptospirales</taxon>
        <taxon>Leptospiraceae</taxon>
        <taxon>Leptospira</taxon>
    </lineage>
</organism>
<accession>A0AAQ1P3D8</accession>
<dbReference type="EMBL" id="OEJX01000057">
    <property type="protein sequence ID" value="SOR63140.1"/>
    <property type="molecule type" value="Genomic_DNA"/>
</dbReference>
<proteinExistence type="predicted"/>